<dbReference type="Pfam" id="PF01144">
    <property type="entry name" value="CoA_trans"/>
    <property type="match status" value="1"/>
</dbReference>
<proteinExistence type="predicted"/>
<name>A0ABU8XW75_9PROT</name>
<keyword evidence="1" id="KW-0808">Transferase</keyword>
<evidence type="ECO:0000313" key="1">
    <source>
        <dbReference type="EMBL" id="MEK0084629.1"/>
    </source>
</evidence>
<organism evidence="1 2">
    <name type="scientific">Benzoatithermus flavus</name>
    <dbReference type="NCBI Taxonomy" id="3108223"/>
    <lineage>
        <taxon>Bacteria</taxon>
        <taxon>Pseudomonadati</taxon>
        <taxon>Pseudomonadota</taxon>
        <taxon>Alphaproteobacteria</taxon>
        <taxon>Geminicoccales</taxon>
        <taxon>Geminicoccaceae</taxon>
        <taxon>Benzoatithermus</taxon>
    </lineage>
</organism>
<dbReference type="InterPro" id="IPR004165">
    <property type="entry name" value="CoA_trans_fam_I"/>
</dbReference>
<dbReference type="GO" id="GO:0016740">
    <property type="term" value="F:transferase activity"/>
    <property type="evidence" value="ECO:0007669"/>
    <property type="project" value="UniProtKB-KW"/>
</dbReference>
<gene>
    <name evidence="1" type="ORF">U1T56_15850</name>
</gene>
<comment type="caution">
    <text evidence="1">The sequence shown here is derived from an EMBL/GenBank/DDBJ whole genome shotgun (WGS) entry which is preliminary data.</text>
</comment>
<dbReference type="EMBL" id="JBBLZC010000016">
    <property type="protein sequence ID" value="MEK0084629.1"/>
    <property type="molecule type" value="Genomic_DNA"/>
</dbReference>
<keyword evidence="2" id="KW-1185">Reference proteome</keyword>
<accession>A0ABU8XW75</accession>
<evidence type="ECO:0000313" key="2">
    <source>
        <dbReference type="Proteomes" id="UP001375743"/>
    </source>
</evidence>
<dbReference type="Proteomes" id="UP001375743">
    <property type="component" value="Unassembled WGS sequence"/>
</dbReference>
<dbReference type="EC" id="2.8.3.-" evidence="1"/>
<protein>
    <submittedName>
        <fullName evidence="1">CoA-transferase</fullName>
        <ecNumber evidence="1">2.8.3.-</ecNumber>
    </submittedName>
</protein>
<dbReference type="RefSeq" id="WP_418160475.1">
    <property type="nucleotide sequence ID" value="NZ_JBBLZC010000016.1"/>
</dbReference>
<sequence>MREVYEDAQAALSGLLRDGRTIVTGGFGLRGIPERGVSIEEARARTAAPVEDARQTT</sequence>
<reference evidence="1 2" key="1">
    <citation type="submission" date="2024-01" db="EMBL/GenBank/DDBJ databases">
        <title>Multi-omics insights into the function and evolution of sodium benzoate biodegradation pathways in Benzoatithermus flavus gen. nov., sp. nov. from hot spring.</title>
        <authorList>
            <person name="Hu C.-J."/>
            <person name="Li W.-J."/>
        </authorList>
    </citation>
    <scope>NUCLEOTIDE SEQUENCE [LARGE SCALE GENOMIC DNA]</scope>
    <source>
        <strain evidence="1 2">SYSU G07066</strain>
    </source>
</reference>